<gene>
    <name evidence="1" type="ORF">SAMN06265350_102319</name>
</gene>
<dbReference type="RefSeq" id="WP_142601897.1">
    <property type="nucleotide sequence ID" value="NZ_FXSZ01000002.1"/>
</dbReference>
<accession>A0A521BLQ3</accession>
<reference evidence="1 2" key="1">
    <citation type="submission" date="2017-05" db="EMBL/GenBank/DDBJ databases">
        <authorList>
            <person name="Varghese N."/>
            <person name="Submissions S."/>
        </authorList>
    </citation>
    <scope>NUCLEOTIDE SEQUENCE [LARGE SCALE GENOMIC DNA]</scope>
    <source>
        <strain evidence="1 2">DSM 21342</strain>
    </source>
</reference>
<evidence type="ECO:0000313" key="2">
    <source>
        <dbReference type="Proteomes" id="UP000315971"/>
    </source>
</evidence>
<keyword evidence="2" id="KW-1185">Reference proteome</keyword>
<dbReference type="Proteomes" id="UP000315971">
    <property type="component" value="Unassembled WGS sequence"/>
</dbReference>
<protein>
    <submittedName>
        <fullName evidence="1">Uncharacterized protein</fullName>
    </submittedName>
</protein>
<dbReference type="EMBL" id="FXSZ01000002">
    <property type="protein sequence ID" value="SMO48074.1"/>
    <property type="molecule type" value="Genomic_DNA"/>
</dbReference>
<dbReference type="AlphaFoldDB" id="A0A521BLQ3"/>
<proteinExistence type="predicted"/>
<name>A0A521BLQ3_9SPHI</name>
<organism evidence="1 2">
    <name type="scientific">Solitalea koreensis</name>
    <dbReference type="NCBI Taxonomy" id="543615"/>
    <lineage>
        <taxon>Bacteria</taxon>
        <taxon>Pseudomonadati</taxon>
        <taxon>Bacteroidota</taxon>
        <taxon>Sphingobacteriia</taxon>
        <taxon>Sphingobacteriales</taxon>
        <taxon>Sphingobacteriaceae</taxon>
        <taxon>Solitalea</taxon>
    </lineage>
</organism>
<sequence>MVTGNYFLNGNDVGSAYGLIIQDTSGFLIMPERKESLSHNWPEQNGIEYDLSAPMFNDAEVTLQCVIAATSDTQYWTRRNALLAQLQLPSWQNFQVVDHGKTYQVFYLKSSNWKKESQTLKGVSVVVVSFELTLKVKGSTL</sequence>
<evidence type="ECO:0000313" key="1">
    <source>
        <dbReference type="EMBL" id="SMO48074.1"/>
    </source>
</evidence>
<dbReference type="OrthoDB" id="710871at2"/>